<evidence type="ECO:0000256" key="2">
    <source>
        <dbReference type="SAM" id="SignalP"/>
    </source>
</evidence>
<dbReference type="RefSeq" id="WP_005718309.1">
    <property type="nucleotide sequence ID" value="NZ_CP046589.1"/>
</dbReference>
<accession>A0AAW8WQ54</accession>
<comment type="caution">
    <text evidence="3">The sequence shown here is derived from an EMBL/GenBank/DDBJ whole genome shotgun (WGS) entry which is preliminary data.</text>
</comment>
<evidence type="ECO:0000256" key="1">
    <source>
        <dbReference type="SAM" id="MobiDB-lite"/>
    </source>
</evidence>
<feature type="chain" id="PRO_5043600355" description="YSIRK-type signal peptide-containing protein" evidence="2">
    <location>
        <begin position="34"/>
        <end position="321"/>
    </location>
</feature>
<reference evidence="3" key="1">
    <citation type="submission" date="2023-08" db="EMBL/GenBank/DDBJ databases">
        <title>Lactobacillus from the Female Urinary Tract.</title>
        <authorList>
            <person name="Stegman N."/>
            <person name="Jackson B."/>
            <person name="Steiling M."/>
            <person name="Sedano C."/>
            <person name="Wolfe A."/>
            <person name="Putonti C."/>
        </authorList>
    </citation>
    <scope>NUCLEOTIDE SEQUENCE</scope>
    <source>
        <strain evidence="3">UMB5661</strain>
    </source>
</reference>
<name>A0AAW8WQ54_9LACO</name>
<dbReference type="EMBL" id="JAVTXN010000106">
    <property type="protein sequence ID" value="MDT9610643.1"/>
    <property type="molecule type" value="Genomic_DNA"/>
</dbReference>
<dbReference type="Proteomes" id="UP001253287">
    <property type="component" value="Unassembled WGS sequence"/>
</dbReference>
<gene>
    <name evidence="3" type="ORF">RON39_11175</name>
</gene>
<dbReference type="AlphaFoldDB" id="A0AAW8WQ54"/>
<feature type="region of interest" description="Disordered" evidence="1">
    <location>
        <begin position="77"/>
        <end position="115"/>
    </location>
</feature>
<evidence type="ECO:0008006" key="5">
    <source>
        <dbReference type="Google" id="ProtNLM"/>
    </source>
</evidence>
<keyword evidence="2" id="KW-0732">Signal</keyword>
<feature type="compositionally biased region" description="Polar residues" evidence="1">
    <location>
        <begin position="94"/>
        <end position="103"/>
    </location>
</feature>
<evidence type="ECO:0000313" key="3">
    <source>
        <dbReference type="EMBL" id="MDT9610643.1"/>
    </source>
</evidence>
<proteinExistence type="predicted"/>
<sequence>MFKTKKTQFAIRKLAQGASAVLLCFGILGGASAPIVPAATTDDPTKTVTESTINSENTSFNIETTTNASDKFASISKNGGGTTVVPNSAEPVSPDQSITENDNQQEKTTVENSTEISEPVKDINKFDNDANVDKDETITVKKPTINVDTEKVEQGDETEKSKLEEIKKYIEDVAAKHPLGIAGIFHLFGNEIDGSAHIAGNVATDKLSAGNFGTIQDATSNLTTCDIHYIGSIDHLNQIDGENKLVIFGPDVEYKSYENGSSIQVKINGNWQKVGIPYNKTIRADQILDIQGELDKLSDKSDEWAKQTQTEGVIADFKEGK</sequence>
<evidence type="ECO:0000313" key="4">
    <source>
        <dbReference type="Proteomes" id="UP001253287"/>
    </source>
</evidence>
<organism evidence="3 4">
    <name type="scientific">Lactobacillus crispatus</name>
    <dbReference type="NCBI Taxonomy" id="47770"/>
    <lineage>
        <taxon>Bacteria</taxon>
        <taxon>Bacillati</taxon>
        <taxon>Bacillota</taxon>
        <taxon>Bacilli</taxon>
        <taxon>Lactobacillales</taxon>
        <taxon>Lactobacillaceae</taxon>
        <taxon>Lactobacillus</taxon>
    </lineage>
</organism>
<protein>
    <recommendedName>
        <fullName evidence="5">YSIRK-type signal peptide-containing protein</fullName>
    </recommendedName>
</protein>
<feature type="signal peptide" evidence="2">
    <location>
        <begin position="1"/>
        <end position="33"/>
    </location>
</feature>